<evidence type="ECO:0000313" key="2">
    <source>
        <dbReference type="Proteomes" id="UP000034588"/>
    </source>
</evidence>
<organism evidence="1 2">
    <name type="scientific">Candidatus Gottesmanbacteria bacterium GW2011_GWB1_49_7</name>
    <dbReference type="NCBI Taxonomy" id="1618448"/>
    <lineage>
        <taxon>Bacteria</taxon>
        <taxon>Candidatus Gottesmaniibacteriota</taxon>
    </lineage>
</organism>
<comment type="caution">
    <text evidence="1">The sequence shown here is derived from an EMBL/GenBank/DDBJ whole genome shotgun (WGS) entry which is preliminary data.</text>
</comment>
<protein>
    <submittedName>
        <fullName evidence="1">Uncharacterized protein</fullName>
    </submittedName>
</protein>
<dbReference type="Proteomes" id="UP000034588">
    <property type="component" value="Unassembled WGS sequence"/>
</dbReference>
<dbReference type="AlphaFoldDB" id="A0A0G1W318"/>
<reference evidence="1 2" key="1">
    <citation type="journal article" date="2015" name="Nature">
        <title>rRNA introns, odd ribosomes, and small enigmatic genomes across a large radiation of phyla.</title>
        <authorList>
            <person name="Brown C.T."/>
            <person name="Hug L.A."/>
            <person name="Thomas B.C."/>
            <person name="Sharon I."/>
            <person name="Castelle C.J."/>
            <person name="Singh A."/>
            <person name="Wilkins M.J."/>
            <person name="Williams K.H."/>
            <person name="Banfield J.F."/>
        </authorList>
    </citation>
    <scope>NUCLEOTIDE SEQUENCE [LARGE SCALE GENOMIC DNA]</scope>
</reference>
<proteinExistence type="predicted"/>
<name>A0A0G1W318_9BACT</name>
<sequence length="82" mass="9516">MKQIKIGSRSFNILTVAEIAKLTNQRLYQYLRTARSYRGLFVYHCATCYGPCVRPEPVGRDERIPALDWAVAAADREKQRRK</sequence>
<dbReference type="EMBL" id="LCQD01000006">
    <property type="protein sequence ID" value="KKW12990.1"/>
    <property type="molecule type" value="Genomic_DNA"/>
</dbReference>
<accession>A0A0G1W318</accession>
<gene>
    <name evidence="1" type="ORF">UY48_C0006G0043</name>
</gene>
<evidence type="ECO:0000313" key="1">
    <source>
        <dbReference type="EMBL" id="KKW12990.1"/>
    </source>
</evidence>